<keyword evidence="3 7" id="KW-0347">Helicase</keyword>
<sequence>MVPMVSELPVTQIMPALDDTLASTGRAVLCAPPGSGKTTLVPIRLLQAAWLRGQTILLLEPRRLAARTAAVRMAHLLGEAVGERVGYSIRLERKVSRKTRVEVVTEGILTRRLQQDPQLKGVGLLIFDEFHERNLHSDLALALALDARQGLREDLRLLIMSATLDSDRISALMYGAPIITAQGRQFPVTHHYLGIKPEKRAIAEQVSQAVARVWYEEQGDILVFLPGVAEIRQVQTLIASRFAESERSPLIAPLYGDLPKAEQDRALLPDRGKRRRIVLTTSIAETSLTIEGVSAVIDCGWSRLPRFMPGIGLTRLETVAVSKAAAAQRAGRAGRLGPGICYRLWSSQYQDQLPDYHPAEILQADLAPLALQLAAWGVADPVDLRWLDPPPQAAYNQACDLLQRLGAMDRRRLLTSMGKRIARLPAHPRLAHILINVVEGDRQLACDLAALLSERDIVKRQRESHPGADLEQRLHLLASWRNRGHGGSVNGIDTHACKRVDRVSRDWRMRLQRLDSDTNSVEMSAAQLLALAYPDRIAQRTGHGRFRLANGRGALLNDSDPLATQDFLVVAELDAGKVEGWIRLAVAITEAEIRQLPDIEIETTSAVVWDKREQRVTAFEEARVGAVVLDHSPLAEPDPEKVVSAMLQGLTSMGLAVLPWSKRLRQWQMRVCWLASQLNDSNWPDLSDEWLSKHLSDWLGPWLPGINNKEHLQRLDLSGILKASLDWQQQQLLDREAPSHLKVPSGSRVPLHYTVEGPPVLAVRLQEMFGLADTPRIGGGKVPVMLHLLSPAQRPMQITDDLAGFWQRTYPDVKKELKGRYPKHYWPDDPVHAEATAKAKPRKS</sequence>
<gene>
    <name evidence="7" type="primary">hrpB_2</name>
    <name evidence="7" type="ORF">CODIS_29190</name>
</gene>
<dbReference type="Pfam" id="PF00271">
    <property type="entry name" value="Helicase_C"/>
    <property type="match status" value="1"/>
</dbReference>
<keyword evidence="4" id="KW-0067">ATP-binding</keyword>
<evidence type="ECO:0000256" key="3">
    <source>
        <dbReference type="ARBA" id="ARBA00022806"/>
    </source>
</evidence>
<keyword evidence="2 7" id="KW-0378">Hydrolase</keyword>
<feature type="domain" description="Helicase C-terminal" evidence="6">
    <location>
        <begin position="205"/>
        <end position="377"/>
    </location>
</feature>
<organism evidence="7 8">
    <name type="scientific">Candidatus Thiodiazotropha endolucinida</name>
    <dbReference type="NCBI Taxonomy" id="1655433"/>
    <lineage>
        <taxon>Bacteria</taxon>
        <taxon>Pseudomonadati</taxon>
        <taxon>Pseudomonadota</taxon>
        <taxon>Gammaproteobacteria</taxon>
        <taxon>Chromatiales</taxon>
        <taxon>Sedimenticolaceae</taxon>
        <taxon>Candidatus Thiodiazotropha</taxon>
    </lineage>
</organism>
<dbReference type="InterPro" id="IPR007502">
    <property type="entry name" value="Helicase-assoc_dom"/>
</dbReference>
<comment type="caution">
    <text evidence="7">The sequence shown here is derived from an EMBL/GenBank/DDBJ whole genome shotgun (WGS) entry which is preliminary data.</text>
</comment>
<dbReference type="CDD" id="cd18791">
    <property type="entry name" value="SF2_C_RHA"/>
    <property type="match status" value="1"/>
</dbReference>
<dbReference type="SMART" id="SM00490">
    <property type="entry name" value="HELICc"/>
    <property type="match status" value="1"/>
</dbReference>
<dbReference type="Gene3D" id="3.40.50.300">
    <property type="entry name" value="P-loop containing nucleotide triphosphate hydrolases"/>
    <property type="match status" value="2"/>
</dbReference>
<dbReference type="CDD" id="cd17990">
    <property type="entry name" value="DEXHc_HrpB"/>
    <property type="match status" value="1"/>
</dbReference>
<dbReference type="SMART" id="SM00847">
    <property type="entry name" value="HA2"/>
    <property type="match status" value="1"/>
</dbReference>
<dbReference type="SMART" id="SM00487">
    <property type="entry name" value="DEXDc"/>
    <property type="match status" value="1"/>
</dbReference>
<dbReference type="InterPro" id="IPR027417">
    <property type="entry name" value="P-loop_NTPase"/>
</dbReference>
<dbReference type="InterPro" id="IPR049614">
    <property type="entry name" value="HrpB_DEXH"/>
</dbReference>
<dbReference type="AlphaFoldDB" id="A0A7Z0VK94"/>
<name>A0A7Z0VK94_9GAMM</name>
<evidence type="ECO:0000256" key="1">
    <source>
        <dbReference type="ARBA" id="ARBA00022741"/>
    </source>
</evidence>
<dbReference type="Proteomes" id="UP000094769">
    <property type="component" value="Unassembled WGS sequence"/>
</dbReference>
<dbReference type="InterPro" id="IPR013689">
    <property type="entry name" value="RNA_helicase_ATP-dep_HrpB_C"/>
</dbReference>
<evidence type="ECO:0000259" key="5">
    <source>
        <dbReference type="PROSITE" id="PS51192"/>
    </source>
</evidence>
<dbReference type="PROSITE" id="PS51194">
    <property type="entry name" value="HELICASE_CTER"/>
    <property type="match status" value="1"/>
</dbReference>
<evidence type="ECO:0000313" key="7">
    <source>
        <dbReference type="EMBL" id="ODJ86776.1"/>
    </source>
</evidence>
<dbReference type="GO" id="GO:0005524">
    <property type="term" value="F:ATP binding"/>
    <property type="evidence" value="ECO:0007669"/>
    <property type="project" value="UniProtKB-KW"/>
</dbReference>
<evidence type="ECO:0000256" key="2">
    <source>
        <dbReference type="ARBA" id="ARBA00022801"/>
    </source>
</evidence>
<accession>A0A7Z0VK94</accession>
<evidence type="ECO:0000259" key="6">
    <source>
        <dbReference type="PROSITE" id="PS51194"/>
    </source>
</evidence>
<dbReference type="GO" id="GO:0003724">
    <property type="term" value="F:RNA helicase activity"/>
    <property type="evidence" value="ECO:0007669"/>
    <property type="project" value="UniProtKB-EC"/>
</dbReference>
<dbReference type="PROSITE" id="PS51192">
    <property type="entry name" value="HELICASE_ATP_BIND_1"/>
    <property type="match status" value="1"/>
</dbReference>
<dbReference type="Pfam" id="PF08482">
    <property type="entry name" value="HrpB_C"/>
    <property type="match status" value="1"/>
</dbReference>
<dbReference type="NCBIfam" id="TIGR01970">
    <property type="entry name" value="DEAH_box_HrpB"/>
    <property type="match status" value="1"/>
</dbReference>
<dbReference type="EMBL" id="MARB01000017">
    <property type="protein sequence ID" value="ODJ86776.1"/>
    <property type="molecule type" value="Genomic_DNA"/>
</dbReference>
<dbReference type="PANTHER" id="PTHR43519">
    <property type="entry name" value="ATP-DEPENDENT RNA HELICASE HRPB"/>
    <property type="match status" value="1"/>
</dbReference>
<dbReference type="EC" id="3.6.4.13" evidence="7"/>
<dbReference type="Pfam" id="PF00270">
    <property type="entry name" value="DEAD"/>
    <property type="match status" value="1"/>
</dbReference>
<dbReference type="OrthoDB" id="9805617at2"/>
<proteinExistence type="predicted"/>
<reference evidence="7 8" key="1">
    <citation type="submission" date="2016-06" db="EMBL/GenBank/DDBJ databases">
        <title>Genome sequence of endosymbiont of Candidatus Endolucinida thiodiazotropha.</title>
        <authorList>
            <person name="Poehlein A."/>
            <person name="Koenig S."/>
            <person name="Heiden S.E."/>
            <person name="Thuermer A."/>
            <person name="Voget S."/>
            <person name="Daniel R."/>
            <person name="Markert S."/>
            <person name="Gros O."/>
            <person name="Schweder T."/>
        </authorList>
    </citation>
    <scope>NUCLEOTIDE SEQUENCE [LARGE SCALE GENOMIC DNA]</scope>
    <source>
        <strain evidence="7 8">COS</strain>
    </source>
</reference>
<evidence type="ECO:0000313" key="8">
    <source>
        <dbReference type="Proteomes" id="UP000094769"/>
    </source>
</evidence>
<dbReference type="FunFam" id="3.40.50.300:FF:002125">
    <property type="entry name" value="ATP-dependent helicase HrpB"/>
    <property type="match status" value="1"/>
</dbReference>
<dbReference type="SUPFAM" id="SSF52540">
    <property type="entry name" value="P-loop containing nucleoside triphosphate hydrolases"/>
    <property type="match status" value="2"/>
</dbReference>
<protein>
    <submittedName>
        <fullName evidence="7">ATP-dependent RNA helicase HrpB</fullName>
        <ecNumber evidence="7">3.6.4.13</ecNumber>
    </submittedName>
</protein>
<dbReference type="GO" id="GO:0003676">
    <property type="term" value="F:nucleic acid binding"/>
    <property type="evidence" value="ECO:0007669"/>
    <property type="project" value="InterPro"/>
</dbReference>
<feature type="domain" description="Helicase ATP-binding" evidence="5">
    <location>
        <begin position="18"/>
        <end position="182"/>
    </location>
</feature>
<evidence type="ECO:0000256" key="4">
    <source>
        <dbReference type="ARBA" id="ARBA00022840"/>
    </source>
</evidence>
<dbReference type="GO" id="GO:0016787">
    <property type="term" value="F:hydrolase activity"/>
    <property type="evidence" value="ECO:0007669"/>
    <property type="project" value="UniProtKB-KW"/>
</dbReference>
<dbReference type="InterPro" id="IPR010225">
    <property type="entry name" value="HrpB"/>
</dbReference>
<dbReference type="PANTHER" id="PTHR43519:SF1">
    <property type="entry name" value="ATP-DEPENDENT RNA HELICASE HRPB"/>
    <property type="match status" value="1"/>
</dbReference>
<dbReference type="InterPro" id="IPR001650">
    <property type="entry name" value="Helicase_C-like"/>
</dbReference>
<dbReference type="InterPro" id="IPR014001">
    <property type="entry name" value="Helicase_ATP-bd"/>
</dbReference>
<keyword evidence="1" id="KW-0547">Nucleotide-binding</keyword>
<dbReference type="PIRSF" id="PIRSF005496">
    <property type="entry name" value="ATP_hel_hrpB"/>
    <property type="match status" value="1"/>
</dbReference>
<dbReference type="Gene3D" id="1.20.120.1080">
    <property type="match status" value="1"/>
</dbReference>
<dbReference type="InterPro" id="IPR011545">
    <property type="entry name" value="DEAD/DEAH_box_helicase_dom"/>
</dbReference>
<keyword evidence="8" id="KW-1185">Reference proteome</keyword>